<dbReference type="AlphaFoldDB" id="A0A0E9S6G8"/>
<protein>
    <submittedName>
        <fullName evidence="1">Uncharacterized protein</fullName>
    </submittedName>
</protein>
<dbReference type="EMBL" id="GBXM01071795">
    <property type="protein sequence ID" value="JAH36782.1"/>
    <property type="molecule type" value="Transcribed_RNA"/>
</dbReference>
<accession>A0A0E9S6G8</accession>
<evidence type="ECO:0000313" key="1">
    <source>
        <dbReference type="EMBL" id="JAH36782.1"/>
    </source>
</evidence>
<reference evidence="1" key="1">
    <citation type="submission" date="2014-11" db="EMBL/GenBank/DDBJ databases">
        <authorList>
            <person name="Amaro Gonzalez C."/>
        </authorList>
    </citation>
    <scope>NUCLEOTIDE SEQUENCE</scope>
</reference>
<reference evidence="1" key="2">
    <citation type="journal article" date="2015" name="Fish Shellfish Immunol.">
        <title>Early steps in the European eel (Anguilla anguilla)-Vibrio vulnificus interaction in the gills: Role of the RtxA13 toxin.</title>
        <authorList>
            <person name="Callol A."/>
            <person name="Pajuelo D."/>
            <person name="Ebbesson L."/>
            <person name="Teles M."/>
            <person name="MacKenzie S."/>
            <person name="Amaro C."/>
        </authorList>
    </citation>
    <scope>NUCLEOTIDE SEQUENCE</scope>
</reference>
<name>A0A0E9S6G8_ANGAN</name>
<sequence>MLVDVIRPPFPPNANSTETESVKFFMTACVLGGSNFLTCSRLEKEHEKKVNGNSKPCTAYRIHTM</sequence>
<proteinExistence type="predicted"/>
<organism evidence="1">
    <name type="scientific">Anguilla anguilla</name>
    <name type="common">European freshwater eel</name>
    <name type="synonym">Muraena anguilla</name>
    <dbReference type="NCBI Taxonomy" id="7936"/>
    <lineage>
        <taxon>Eukaryota</taxon>
        <taxon>Metazoa</taxon>
        <taxon>Chordata</taxon>
        <taxon>Craniata</taxon>
        <taxon>Vertebrata</taxon>
        <taxon>Euteleostomi</taxon>
        <taxon>Actinopterygii</taxon>
        <taxon>Neopterygii</taxon>
        <taxon>Teleostei</taxon>
        <taxon>Anguilliformes</taxon>
        <taxon>Anguillidae</taxon>
        <taxon>Anguilla</taxon>
    </lineage>
</organism>